<evidence type="ECO:0000256" key="1">
    <source>
        <dbReference type="SAM" id="MobiDB-lite"/>
    </source>
</evidence>
<keyword evidence="2" id="KW-0167">Capsid protein</keyword>
<dbReference type="InterPro" id="IPR012851">
    <property type="entry name" value="Spore_coat_CotF-like"/>
</dbReference>
<organism evidence="2 3">
    <name type="scientific">Metabacillus niabensis</name>
    <dbReference type="NCBI Taxonomy" id="324854"/>
    <lineage>
        <taxon>Bacteria</taxon>
        <taxon>Bacillati</taxon>
        <taxon>Bacillota</taxon>
        <taxon>Bacilli</taxon>
        <taxon>Bacillales</taxon>
        <taxon>Bacillaceae</taxon>
        <taxon>Metabacillus</taxon>
    </lineage>
</organism>
<sequence length="112" mass="13052">MNNNQKITNPETQVQKGPQMNDRDFINDLLATEKYLTASYSTALNEASHEDLYQDILAIFNETQQSQRDMYNLMFKNGWYSLEAADGQKLQQSHQQFTNYINEQSPYGNMTQ</sequence>
<dbReference type="Pfam" id="PF07875">
    <property type="entry name" value="Coat_F"/>
    <property type="match status" value="1"/>
</dbReference>
<keyword evidence="3" id="KW-1185">Reference proteome</keyword>
<accession>A0ABT9YZT9</accession>
<keyword evidence="2" id="KW-0946">Virion</keyword>
<dbReference type="Proteomes" id="UP001232245">
    <property type="component" value="Unassembled WGS sequence"/>
</dbReference>
<dbReference type="Gene3D" id="1.20.1260.10">
    <property type="match status" value="1"/>
</dbReference>
<name>A0ABT9YZT9_9BACI</name>
<evidence type="ECO:0000313" key="2">
    <source>
        <dbReference type="EMBL" id="MDQ0225452.1"/>
    </source>
</evidence>
<comment type="caution">
    <text evidence="2">The sequence shown here is derived from an EMBL/GenBank/DDBJ whole genome shotgun (WGS) entry which is preliminary data.</text>
</comment>
<dbReference type="EMBL" id="JAUSTZ010000003">
    <property type="protein sequence ID" value="MDQ0225452.1"/>
    <property type="molecule type" value="Genomic_DNA"/>
</dbReference>
<protein>
    <submittedName>
        <fullName evidence="2">Spore coat protein CotF</fullName>
    </submittedName>
</protein>
<proteinExistence type="predicted"/>
<dbReference type="InterPro" id="IPR012347">
    <property type="entry name" value="Ferritin-like"/>
</dbReference>
<gene>
    <name evidence="2" type="ORF">J2S02_001796</name>
</gene>
<reference evidence="2 3" key="1">
    <citation type="submission" date="2023-07" db="EMBL/GenBank/DDBJ databases">
        <title>Genomic Encyclopedia of Type Strains, Phase IV (KMG-IV): sequencing the most valuable type-strain genomes for metagenomic binning, comparative biology and taxonomic classification.</title>
        <authorList>
            <person name="Goeker M."/>
        </authorList>
    </citation>
    <scope>NUCLEOTIDE SEQUENCE [LARGE SCALE GENOMIC DNA]</scope>
    <source>
        <strain evidence="2 3">DSM 17723</strain>
    </source>
</reference>
<feature type="compositionally biased region" description="Polar residues" evidence="1">
    <location>
        <begin position="1"/>
        <end position="18"/>
    </location>
</feature>
<evidence type="ECO:0000313" key="3">
    <source>
        <dbReference type="Proteomes" id="UP001232245"/>
    </source>
</evidence>
<feature type="region of interest" description="Disordered" evidence="1">
    <location>
        <begin position="1"/>
        <end position="21"/>
    </location>
</feature>